<proteinExistence type="predicted"/>
<dbReference type="EMBL" id="CP060791">
    <property type="protein sequence ID" value="QVE49585.1"/>
    <property type="molecule type" value="Genomic_DNA"/>
</dbReference>
<keyword evidence="2" id="KW-1185">Reference proteome</keyword>
<evidence type="ECO:0000313" key="2">
    <source>
        <dbReference type="Proteomes" id="UP000680625"/>
    </source>
</evidence>
<sequence>MKSVRFLYDSERSDEGRDLGRIINSTSNYIHEDNEEIDSFMALTWEEWSEIVRKIVGILTGAIDFLNKIEREEGFPYYTINRTKRGRGIN</sequence>
<reference evidence="1 2" key="1">
    <citation type="submission" date="2020-08" db="EMBL/GenBank/DDBJ databases">
        <title>Isolation and characterization of novel Chlamydia from Siamese crocodiles (Crocodylus siamensis).</title>
        <authorList>
            <person name="Sariya L."/>
        </authorList>
    </citation>
    <scope>NUCLEOTIDE SEQUENCE [LARGE SCALE GENOMIC DNA]</scope>
    <source>
        <strain evidence="1 2">No. 12</strain>
    </source>
</reference>
<name>A0ABX8CIA7_9CHLA</name>
<accession>A0ABX8CIA7</accession>
<dbReference type="Proteomes" id="UP000680625">
    <property type="component" value="Chromosome"/>
</dbReference>
<protein>
    <submittedName>
        <fullName evidence="1">Uncharacterized protein</fullName>
    </submittedName>
</protein>
<gene>
    <name evidence="1" type="ORF">H9Q19_00380</name>
</gene>
<organism evidence="1 2">
    <name type="scientific">Chlamydia crocodili</name>
    <dbReference type="NCBI Taxonomy" id="2766982"/>
    <lineage>
        <taxon>Bacteria</taxon>
        <taxon>Pseudomonadati</taxon>
        <taxon>Chlamydiota</taxon>
        <taxon>Chlamydiia</taxon>
        <taxon>Chlamydiales</taxon>
        <taxon>Chlamydiaceae</taxon>
        <taxon>Chlamydia/Chlamydophila group</taxon>
        <taxon>Chlamydia</taxon>
    </lineage>
</organism>
<evidence type="ECO:0000313" key="1">
    <source>
        <dbReference type="EMBL" id="QVE49585.1"/>
    </source>
</evidence>
<dbReference type="RefSeq" id="WP_213242007.1">
    <property type="nucleotide sequence ID" value="NZ_CP137906.1"/>
</dbReference>